<proteinExistence type="predicted"/>
<dbReference type="PANTHER" id="PTHR43004:SF19">
    <property type="entry name" value="BINDING MONOOXYGENASE, PUTATIVE (JCVI)-RELATED"/>
    <property type="match status" value="1"/>
</dbReference>
<dbReference type="InterPro" id="IPR036188">
    <property type="entry name" value="FAD/NAD-bd_sf"/>
</dbReference>
<evidence type="ECO:0000256" key="3">
    <source>
        <dbReference type="ARBA" id="ARBA00022827"/>
    </source>
</evidence>
<evidence type="ECO:0000313" key="7">
    <source>
        <dbReference type="Proteomes" id="UP000325243"/>
    </source>
</evidence>
<dbReference type="PRINTS" id="PR00420">
    <property type="entry name" value="RNGMNOXGNASE"/>
</dbReference>
<keyword evidence="7" id="KW-1185">Reference proteome</keyword>
<dbReference type="Proteomes" id="UP000325243">
    <property type="component" value="Unassembled WGS sequence"/>
</dbReference>
<organism evidence="6 7">
    <name type="scientific">Agromyces mariniharenae</name>
    <dbReference type="NCBI Taxonomy" id="2604423"/>
    <lineage>
        <taxon>Bacteria</taxon>
        <taxon>Bacillati</taxon>
        <taxon>Actinomycetota</taxon>
        <taxon>Actinomycetes</taxon>
        <taxon>Micrococcales</taxon>
        <taxon>Microbacteriaceae</taxon>
        <taxon>Agromyces</taxon>
    </lineage>
</organism>
<keyword evidence="2" id="KW-0285">Flavoprotein</keyword>
<dbReference type="InterPro" id="IPR002938">
    <property type="entry name" value="FAD-bd"/>
</dbReference>
<dbReference type="PANTHER" id="PTHR43004">
    <property type="entry name" value="TRK SYSTEM POTASSIUM UPTAKE PROTEIN"/>
    <property type="match status" value="1"/>
</dbReference>
<dbReference type="AlphaFoldDB" id="A0A5S4V206"/>
<dbReference type="InterPro" id="IPR050641">
    <property type="entry name" value="RIFMO-like"/>
</dbReference>
<keyword evidence="3" id="KW-0274">FAD</keyword>
<evidence type="ECO:0000259" key="5">
    <source>
        <dbReference type="Pfam" id="PF01494"/>
    </source>
</evidence>
<name>A0A5S4V206_9MICO</name>
<dbReference type="SUPFAM" id="SSF51905">
    <property type="entry name" value="FAD/NAD(P)-binding domain"/>
    <property type="match status" value="1"/>
</dbReference>
<evidence type="ECO:0000256" key="1">
    <source>
        <dbReference type="ARBA" id="ARBA00001974"/>
    </source>
</evidence>
<dbReference type="Gene3D" id="3.30.70.2450">
    <property type="match status" value="1"/>
</dbReference>
<dbReference type="NCBIfam" id="NF005303">
    <property type="entry name" value="PRK06834.1"/>
    <property type="match status" value="1"/>
</dbReference>
<dbReference type="EMBL" id="VSSB01000002">
    <property type="protein sequence ID" value="TYL51221.1"/>
    <property type="molecule type" value="Genomic_DNA"/>
</dbReference>
<dbReference type="GO" id="GO:0071949">
    <property type="term" value="F:FAD binding"/>
    <property type="evidence" value="ECO:0007669"/>
    <property type="project" value="InterPro"/>
</dbReference>
<dbReference type="Gene3D" id="3.40.30.120">
    <property type="match status" value="1"/>
</dbReference>
<gene>
    <name evidence="6" type="ORF">FYC51_14025</name>
</gene>
<comment type="caution">
    <text evidence="6">The sequence shown here is derived from an EMBL/GenBank/DDBJ whole genome shotgun (WGS) entry which is preliminary data.</text>
</comment>
<dbReference type="Pfam" id="PF01494">
    <property type="entry name" value="FAD_binding_3"/>
    <property type="match status" value="1"/>
</dbReference>
<dbReference type="GO" id="GO:0016709">
    <property type="term" value="F:oxidoreductase activity, acting on paired donors, with incorporation or reduction of molecular oxygen, NAD(P)H as one donor, and incorporation of one atom of oxygen"/>
    <property type="evidence" value="ECO:0007669"/>
    <property type="project" value="UniProtKB-ARBA"/>
</dbReference>
<reference evidence="6 7" key="1">
    <citation type="submission" date="2019-08" db="EMBL/GenBank/DDBJ databases">
        <authorList>
            <person name="Hu J."/>
        </authorList>
    </citation>
    <scope>NUCLEOTIDE SEQUENCE [LARGE SCALE GENOMIC DNA]</scope>
    <source>
        <strain evidence="6 7">NEAU-184</strain>
    </source>
</reference>
<feature type="region of interest" description="Disordered" evidence="4">
    <location>
        <begin position="181"/>
        <end position="204"/>
    </location>
</feature>
<protein>
    <submittedName>
        <fullName evidence="6">FAD-binding protein</fullName>
    </submittedName>
</protein>
<dbReference type="Pfam" id="PF21274">
    <property type="entry name" value="Rng_hyd_C"/>
    <property type="match status" value="1"/>
</dbReference>
<evidence type="ECO:0000256" key="4">
    <source>
        <dbReference type="SAM" id="MobiDB-lite"/>
    </source>
</evidence>
<comment type="cofactor">
    <cofactor evidence="1">
        <name>FAD</name>
        <dbReference type="ChEBI" id="CHEBI:57692"/>
    </cofactor>
</comment>
<accession>A0A5S4V206</accession>
<sequence>MTDVIVVGAGPAGMMLAGELALAGVDVAVVERRTTSELVGSRAGGFHSRTIEILDQRGIADRFLAAGQTAQTARFGTSVLDIGDLPTRHPYGLALWQNQIEPILAGWIEELGVRVEHGREVTGFVQDEDGVEVEFSDGETRRASYLVGADGGRSVIRKAAGIEFPGWEATRSNLIAEVEVTEEPPSGMRQDESGTHGLLPMPGGPTYRVVTTERRLVTAADPTLADLSNALTAVYGTDFGVHDPTWISRFTDATRQAATYRNGRVLLIGDAAHIHSPAGGQGIGLGIQDAVNLGWKLAQVVKGISPQSLLDTYTAERHPADARALELSMAQTVLQRADPRTAALNEILDDLLMTDAARRQLAARIHGLDVAYDLGAGHPLLGRRMPDLDLEIARTPTRVSELLHDARPLLLDFADQRRFEASPWAGRVRVVDARFTGAWELPVLGQVAPPTAVLVRPDGHVAWVEDGTEEPLTDALTHWFGEPRPADVR</sequence>
<evidence type="ECO:0000256" key="2">
    <source>
        <dbReference type="ARBA" id="ARBA00022630"/>
    </source>
</evidence>
<dbReference type="Gene3D" id="3.50.50.60">
    <property type="entry name" value="FAD/NAD(P)-binding domain"/>
    <property type="match status" value="1"/>
</dbReference>
<evidence type="ECO:0000313" key="6">
    <source>
        <dbReference type="EMBL" id="TYL51221.1"/>
    </source>
</evidence>
<feature type="domain" description="FAD-binding" evidence="5">
    <location>
        <begin position="2"/>
        <end position="326"/>
    </location>
</feature>